<keyword evidence="1" id="KW-0812">Transmembrane</keyword>
<dbReference type="OrthoDB" id="3226862at2"/>
<dbReference type="EMBL" id="WHZY01000001">
    <property type="protein sequence ID" value="NEG77602.1"/>
    <property type="molecule type" value="Genomic_DNA"/>
</dbReference>
<feature type="transmembrane region" description="Helical" evidence="1">
    <location>
        <begin position="201"/>
        <end position="220"/>
    </location>
</feature>
<gene>
    <name evidence="2" type="ORF">GFD22_01100</name>
</gene>
<sequence length="400" mass="43373">MNRRVFLAEMRKIWRPLPLIAALAVFVVGALFAANQTHLVEGPYRNVDVVVESAEFGPVYTPETRRAVQTELEKAKAAFAADMAADPAAREQGVTDWDSYHDWQDRMIAAGGDSSAIDAYALSSYERVNSLEFLLRYAETDGEQIRATLNDGVCFVRGFPQGAPCGDVPGAAARRIDQLVAQAGRRSLLGYGVISTIQESGGTMMVTAVLCAMLLTMFTMTRDRQLRLPSLQWASRTGRSVRSWQAAAVGCSAALAALTVGTVWAAWLAVRLRPVLGTGINTALATDMPWFDWTVLQYLVAYAAVAVLASLALSLVAAWIVRARQNYIRMLLVAIPVGVAAGCLVKFRIGAHLGYLANPLNRLLMVPGVETIALAAILVLAVALWTVDARLLRRRELPVA</sequence>
<protein>
    <submittedName>
        <fullName evidence="2">Uncharacterized protein</fullName>
    </submittedName>
</protein>
<keyword evidence="1" id="KW-1133">Transmembrane helix</keyword>
<evidence type="ECO:0000313" key="3">
    <source>
        <dbReference type="Proteomes" id="UP000469763"/>
    </source>
</evidence>
<feature type="transmembrane region" description="Helical" evidence="1">
    <location>
        <begin position="299"/>
        <end position="321"/>
    </location>
</feature>
<evidence type="ECO:0000256" key="1">
    <source>
        <dbReference type="SAM" id="Phobius"/>
    </source>
</evidence>
<dbReference type="Proteomes" id="UP000469763">
    <property type="component" value="Unassembled WGS sequence"/>
</dbReference>
<accession>A0A7K3TEZ4</accession>
<keyword evidence="1" id="KW-0472">Membrane</keyword>
<evidence type="ECO:0000313" key="2">
    <source>
        <dbReference type="EMBL" id="NEG77602.1"/>
    </source>
</evidence>
<feature type="transmembrane region" description="Helical" evidence="1">
    <location>
        <begin position="328"/>
        <end position="349"/>
    </location>
</feature>
<name>A0A7K3TEZ4_9BIFI</name>
<dbReference type="RefSeq" id="WP_152349522.1">
    <property type="nucleotide sequence ID" value="NZ_WBSN01000001.1"/>
</dbReference>
<reference evidence="2 3" key="1">
    <citation type="submission" date="2019-10" db="EMBL/GenBank/DDBJ databases">
        <title>Bifidobacterium from non-human primates.</title>
        <authorList>
            <person name="Modesto M."/>
        </authorList>
    </citation>
    <scope>NUCLEOTIDE SEQUENCE [LARGE SCALE GENOMIC DNA]</scope>
    <source>
        <strain evidence="2 3">TREC</strain>
    </source>
</reference>
<proteinExistence type="predicted"/>
<feature type="transmembrane region" description="Helical" evidence="1">
    <location>
        <begin position="369"/>
        <end position="387"/>
    </location>
</feature>
<organism evidence="2 3">
    <name type="scientific">Bifidobacterium avesanii</name>
    <dbReference type="NCBI Taxonomy" id="1798157"/>
    <lineage>
        <taxon>Bacteria</taxon>
        <taxon>Bacillati</taxon>
        <taxon>Actinomycetota</taxon>
        <taxon>Actinomycetes</taxon>
        <taxon>Bifidobacteriales</taxon>
        <taxon>Bifidobacteriaceae</taxon>
        <taxon>Bifidobacterium</taxon>
    </lineage>
</organism>
<feature type="transmembrane region" description="Helical" evidence="1">
    <location>
        <begin position="241"/>
        <end position="267"/>
    </location>
</feature>
<comment type="caution">
    <text evidence="2">The sequence shown here is derived from an EMBL/GenBank/DDBJ whole genome shotgun (WGS) entry which is preliminary data.</text>
</comment>
<dbReference type="AlphaFoldDB" id="A0A7K3TEZ4"/>
<keyword evidence="3" id="KW-1185">Reference proteome</keyword>